<feature type="region of interest" description="Disordered" evidence="3">
    <location>
        <begin position="1"/>
        <end position="79"/>
    </location>
</feature>
<dbReference type="GO" id="GO:0031415">
    <property type="term" value="C:NatA complex"/>
    <property type="evidence" value="ECO:0007669"/>
    <property type="project" value="TreeGrafter"/>
</dbReference>
<gene>
    <name evidence="4" type="ORF">B0T20DRAFT_425413</name>
</gene>
<dbReference type="AlphaFoldDB" id="A0AAE0NWT3"/>
<keyword evidence="5" id="KW-1185">Reference proteome</keyword>
<evidence type="ECO:0000256" key="2">
    <source>
        <dbReference type="ARBA" id="ARBA00023315"/>
    </source>
</evidence>
<dbReference type="GO" id="GO:0007064">
    <property type="term" value="P:mitotic sister chromatid cohesion"/>
    <property type="evidence" value="ECO:0007669"/>
    <property type="project" value="TreeGrafter"/>
</dbReference>
<dbReference type="PANTHER" id="PTHR42919">
    <property type="entry name" value="N-ALPHA-ACETYLTRANSFERASE"/>
    <property type="match status" value="1"/>
</dbReference>
<sequence>MSRTQQPSILSFFQPKHQQQKQQQHAPPPRDCVNGAATTANVLPNPPGPVPPPPPPPPAASLTSAPPPQQVPARPGLGPATAILPANIPVLPSPPSIPSQASIVPVAEHHITTLRRINSLLLQVAYPDAFYAKVLEPLASGLFSRVILWSDDPTSEPKVIGGVVCRLEPNPFLDNNGQPQAPQIPSNQLPPSSSSSPGGIAPVNSSPYHAIYIQSLALLSPYRSLGLAAAALDHIIASASLLPAAGSSIDVRTIYAHVWTENEEGLQWYGQRGFWTEGRDPVRGYYFKLRPDTAWIVRRDIGPSAQEIREPLGAANSLPKRPTMASSATTATTPATATGVLAAAVNLPSLSKTTPPPPPPPSKSPVAPPPSSTPGSLAPTSRPPPPSRPSTGMSYQNTRPETEWNDLPPEMVQLSVPTGGAGNGTSTTGSGATSAVSSRSSSVAPKKKKGRAYPSAAFGQ</sequence>
<accession>A0AAE0NWT3</accession>
<reference evidence="4" key="2">
    <citation type="submission" date="2023-07" db="EMBL/GenBank/DDBJ databases">
        <authorList>
            <consortium name="Lawrence Berkeley National Laboratory"/>
            <person name="Haridas S."/>
            <person name="Hensen N."/>
            <person name="Bonometti L."/>
            <person name="Westerberg I."/>
            <person name="Brannstrom I.O."/>
            <person name="Guillou S."/>
            <person name="Cros-Aarteil S."/>
            <person name="Calhoun S."/>
            <person name="Kuo A."/>
            <person name="Mondo S."/>
            <person name="Pangilinan J."/>
            <person name="Riley R."/>
            <person name="LaButti K."/>
            <person name="Andreopoulos B."/>
            <person name="Lipzen A."/>
            <person name="Chen C."/>
            <person name="Yanf M."/>
            <person name="Daum C."/>
            <person name="Ng V."/>
            <person name="Clum A."/>
            <person name="Steindorff A."/>
            <person name="Ohm R."/>
            <person name="Martin F."/>
            <person name="Silar P."/>
            <person name="Natvig D."/>
            <person name="Lalanne C."/>
            <person name="Gautier V."/>
            <person name="Ament-velasquez S.L."/>
            <person name="Kruys A."/>
            <person name="Hutchinson M.I."/>
            <person name="Powell A.J."/>
            <person name="Barry K."/>
            <person name="Miller A.N."/>
            <person name="Grigoriev I.V."/>
            <person name="Debuchy R."/>
            <person name="Gladieux P."/>
            <person name="Thoren M.H."/>
            <person name="Johannesson H."/>
        </authorList>
    </citation>
    <scope>NUCLEOTIDE SEQUENCE</scope>
    <source>
        <strain evidence="4">FGSC 1904</strain>
    </source>
</reference>
<feature type="region of interest" description="Disordered" evidence="3">
    <location>
        <begin position="171"/>
        <end position="199"/>
    </location>
</feature>
<organism evidence="4 5">
    <name type="scientific">Sordaria brevicollis</name>
    <dbReference type="NCBI Taxonomy" id="83679"/>
    <lineage>
        <taxon>Eukaryota</taxon>
        <taxon>Fungi</taxon>
        <taxon>Dikarya</taxon>
        <taxon>Ascomycota</taxon>
        <taxon>Pezizomycotina</taxon>
        <taxon>Sordariomycetes</taxon>
        <taxon>Sordariomycetidae</taxon>
        <taxon>Sordariales</taxon>
        <taxon>Sordariaceae</taxon>
        <taxon>Sordaria</taxon>
    </lineage>
</organism>
<dbReference type="SUPFAM" id="SSF55729">
    <property type="entry name" value="Acyl-CoA N-acyltransferases (Nat)"/>
    <property type="match status" value="1"/>
</dbReference>
<reference evidence="4" key="1">
    <citation type="journal article" date="2023" name="Mol. Phylogenet. Evol.">
        <title>Genome-scale phylogeny and comparative genomics of the fungal order Sordariales.</title>
        <authorList>
            <person name="Hensen N."/>
            <person name="Bonometti L."/>
            <person name="Westerberg I."/>
            <person name="Brannstrom I.O."/>
            <person name="Guillou S."/>
            <person name="Cros-Aarteil S."/>
            <person name="Calhoun S."/>
            <person name="Haridas S."/>
            <person name="Kuo A."/>
            <person name="Mondo S."/>
            <person name="Pangilinan J."/>
            <person name="Riley R."/>
            <person name="LaButti K."/>
            <person name="Andreopoulos B."/>
            <person name="Lipzen A."/>
            <person name="Chen C."/>
            <person name="Yan M."/>
            <person name="Daum C."/>
            <person name="Ng V."/>
            <person name="Clum A."/>
            <person name="Steindorff A."/>
            <person name="Ohm R.A."/>
            <person name="Martin F."/>
            <person name="Silar P."/>
            <person name="Natvig D.O."/>
            <person name="Lalanne C."/>
            <person name="Gautier V."/>
            <person name="Ament-Velasquez S.L."/>
            <person name="Kruys A."/>
            <person name="Hutchinson M.I."/>
            <person name="Powell A.J."/>
            <person name="Barry K."/>
            <person name="Miller A.N."/>
            <person name="Grigoriev I.V."/>
            <person name="Debuchy R."/>
            <person name="Gladieux P."/>
            <person name="Hiltunen Thoren M."/>
            <person name="Johannesson H."/>
        </authorList>
    </citation>
    <scope>NUCLEOTIDE SEQUENCE</scope>
    <source>
        <strain evidence="4">FGSC 1904</strain>
    </source>
</reference>
<evidence type="ECO:0000313" key="5">
    <source>
        <dbReference type="Proteomes" id="UP001281003"/>
    </source>
</evidence>
<proteinExistence type="predicted"/>
<keyword evidence="2" id="KW-0012">Acyltransferase</keyword>
<keyword evidence="1" id="KW-0808">Transferase</keyword>
<dbReference type="EMBL" id="JAUTDP010000014">
    <property type="protein sequence ID" value="KAK3389126.1"/>
    <property type="molecule type" value="Genomic_DNA"/>
</dbReference>
<dbReference type="InterPro" id="IPR051556">
    <property type="entry name" value="N-term/lysine_N-AcTrnsfr"/>
</dbReference>
<feature type="compositionally biased region" description="Low complexity" evidence="3">
    <location>
        <begin position="323"/>
        <end position="333"/>
    </location>
</feature>
<dbReference type="InterPro" id="IPR016181">
    <property type="entry name" value="Acyl_CoA_acyltransferase"/>
</dbReference>
<protein>
    <recommendedName>
        <fullName evidence="6">N-acetyltransferase domain-containing protein</fullName>
    </recommendedName>
</protein>
<feature type="region of interest" description="Disordered" evidence="3">
    <location>
        <begin position="311"/>
        <end position="333"/>
    </location>
</feature>
<feature type="compositionally biased region" description="Polar residues" evidence="3">
    <location>
        <begin position="1"/>
        <end position="11"/>
    </location>
</feature>
<feature type="compositionally biased region" description="Pro residues" evidence="3">
    <location>
        <begin position="354"/>
        <end position="372"/>
    </location>
</feature>
<name>A0AAE0NWT3_SORBR</name>
<dbReference type="Gene3D" id="3.40.630.30">
    <property type="match status" value="1"/>
</dbReference>
<dbReference type="PANTHER" id="PTHR42919:SF8">
    <property type="entry name" value="N-ALPHA-ACETYLTRANSFERASE 50"/>
    <property type="match status" value="1"/>
</dbReference>
<evidence type="ECO:0000313" key="4">
    <source>
        <dbReference type="EMBL" id="KAK3389126.1"/>
    </source>
</evidence>
<feature type="compositionally biased region" description="Low complexity" evidence="3">
    <location>
        <begin position="183"/>
        <end position="199"/>
    </location>
</feature>
<feature type="region of interest" description="Disordered" evidence="3">
    <location>
        <begin position="348"/>
        <end position="460"/>
    </location>
</feature>
<dbReference type="GO" id="GO:0016746">
    <property type="term" value="F:acyltransferase activity"/>
    <property type="evidence" value="ECO:0007669"/>
    <property type="project" value="UniProtKB-KW"/>
</dbReference>
<comment type="caution">
    <text evidence="4">The sequence shown here is derived from an EMBL/GenBank/DDBJ whole genome shotgun (WGS) entry which is preliminary data.</text>
</comment>
<feature type="compositionally biased region" description="Low complexity" evidence="3">
    <location>
        <begin position="424"/>
        <end position="444"/>
    </location>
</feature>
<evidence type="ECO:0000256" key="3">
    <source>
        <dbReference type="SAM" id="MobiDB-lite"/>
    </source>
</evidence>
<evidence type="ECO:0008006" key="6">
    <source>
        <dbReference type="Google" id="ProtNLM"/>
    </source>
</evidence>
<feature type="compositionally biased region" description="Pro residues" evidence="3">
    <location>
        <begin position="44"/>
        <end position="70"/>
    </location>
</feature>
<feature type="compositionally biased region" description="Low complexity" evidence="3">
    <location>
        <begin position="14"/>
        <end position="25"/>
    </location>
</feature>
<dbReference type="Proteomes" id="UP001281003">
    <property type="component" value="Unassembled WGS sequence"/>
</dbReference>
<evidence type="ECO:0000256" key="1">
    <source>
        <dbReference type="ARBA" id="ARBA00022679"/>
    </source>
</evidence>